<keyword evidence="3" id="KW-1185">Reference proteome</keyword>
<accession>A0A517LXE3</accession>
<dbReference type="EMBL" id="CP036261">
    <property type="protein sequence ID" value="QDS87287.1"/>
    <property type="molecule type" value="Genomic_DNA"/>
</dbReference>
<dbReference type="OrthoDB" id="270727at2"/>
<dbReference type="InterPro" id="IPR011453">
    <property type="entry name" value="DUF1559"/>
</dbReference>
<dbReference type="RefSeq" id="WP_145343558.1">
    <property type="nucleotide sequence ID" value="NZ_CP036261.1"/>
</dbReference>
<dbReference type="Pfam" id="PF07596">
    <property type="entry name" value="SBP_bac_10"/>
    <property type="match status" value="1"/>
</dbReference>
<dbReference type="PANTHER" id="PTHR30093:SF2">
    <property type="entry name" value="TYPE II SECRETION SYSTEM PROTEIN H"/>
    <property type="match status" value="1"/>
</dbReference>
<name>A0A517LXE3_9BACT</name>
<organism evidence="2 3">
    <name type="scientific">Rosistilla ulvae</name>
    <dbReference type="NCBI Taxonomy" id="1930277"/>
    <lineage>
        <taxon>Bacteria</taxon>
        <taxon>Pseudomonadati</taxon>
        <taxon>Planctomycetota</taxon>
        <taxon>Planctomycetia</taxon>
        <taxon>Pirellulales</taxon>
        <taxon>Pirellulaceae</taxon>
        <taxon>Rosistilla</taxon>
    </lineage>
</organism>
<evidence type="ECO:0000259" key="1">
    <source>
        <dbReference type="Pfam" id="PF07596"/>
    </source>
</evidence>
<protein>
    <submittedName>
        <fullName evidence="2">Putative major pilin subunit</fullName>
    </submittedName>
</protein>
<dbReference type="InterPro" id="IPR045584">
    <property type="entry name" value="Pilin-like"/>
</dbReference>
<sequence length="312" mass="33677">MKCSKKSGFTLVELLVVIAIIGILVGLLLPAVQAAREAARRMSCSNNLKQLGLAMHNYHDTFKTFPNGATGAGPNAPLITDQNQSGYVWIRFILPFIEQNNLAEQWEPHRQYAHGANTAVIRTEIPAYLCPSDTPTKTWNSTPNYNYAVNLGNTDTGRTSPFNAVQFNGAPFESTSGSNGKTYSMRDILDGTSSTVLVGEILQGQVGQDLRGLTWYVPFVGMTTYAGPNTTIPDALNSSFCQNATNAPLGLPCVGNSATDGNPSRFSARSRHPGGVQVTLCDASVRFVAETIDIATWRNLGAMRDLQPIGPY</sequence>
<dbReference type="AlphaFoldDB" id="A0A517LXE3"/>
<evidence type="ECO:0000313" key="2">
    <source>
        <dbReference type="EMBL" id="QDS87287.1"/>
    </source>
</evidence>
<gene>
    <name evidence="2" type="ORF">EC9_14650</name>
</gene>
<dbReference type="NCBIfam" id="TIGR04294">
    <property type="entry name" value="pre_pil_HX9DG"/>
    <property type="match status" value="1"/>
</dbReference>
<dbReference type="Proteomes" id="UP000319557">
    <property type="component" value="Chromosome"/>
</dbReference>
<reference evidence="2 3" key="1">
    <citation type="submission" date="2019-02" db="EMBL/GenBank/DDBJ databases">
        <title>Deep-cultivation of Planctomycetes and their phenomic and genomic characterization uncovers novel biology.</title>
        <authorList>
            <person name="Wiegand S."/>
            <person name="Jogler M."/>
            <person name="Boedeker C."/>
            <person name="Pinto D."/>
            <person name="Vollmers J."/>
            <person name="Rivas-Marin E."/>
            <person name="Kohn T."/>
            <person name="Peeters S.H."/>
            <person name="Heuer A."/>
            <person name="Rast P."/>
            <person name="Oberbeckmann S."/>
            <person name="Bunk B."/>
            <person name="Jeske O."/>
            <person name="Meyerdierks A."/>
            <person name="Storesund J.E."/>
            <person name="Kallscheuer N."/>
            <person name="Luecker S."/>
            <person name="Lage O.M."/>
            <person name="Pohl T."/>
            <person name="Merkel B.J."/>
            <person name="Hornburger P."/>
            <person name="Mueller R.-W."/>
            <person name="Bruemmer F."/>
            <person name="Labrenz M."/>
            <person name="Spormann A.M."/>
            <person name="Op den Camp H."/>
            <person name="Overmann J."/>
            <person name="Amann R."/>
            <person name="Jetten M.S.M."/>
            <person name="Mascher T."/>
            <person name="Medema M.H."/>
            <person name="Devos D.P."/>
            <person name="Kaster A.-K."/>
            <person name="Ovreas L."/>
            <person name="Rohde M."/>
            <person name="Galperin M.Y."/>
            <person name="Jogler C."/>
        </authorList>
    </citation>
    <scope>NUCLEOTIDE SEQUENCE [LARGE SCALE GENOMIC DNA]</scope>
    <source>
        <strain evidence="2 3">EC9</strain>
    </source>
</reference>
<dbReference type="SUPFAM" id="SSF54523">
    <property type="entry name" value="Pili subunits"/>
    <property type="match status" value="1"/>
</dbReference>
<dbReference type="Gene3D" id="3.30.700.10">
    <property type="entry name" value="Glycoprotein, Type 4 Pilin"/>
    <property type="match status" value="1"/>
</dbReference>
<dbReference type="InterPro" id="IPR027558">
    <property type="entry name" value="Pre_pil_HX9DG_C"/>
</dbReference>
<dbReference type="NCBIfam" id="TIGR02532">
    <property type="entry name" value="IV_pilin_GFxxxE"/>
    <property type="match status" value="1"/>
</dbReference>
<dbReference type="InterPro" id="IPR012902">
    <property type="entry name" value="N_methyl_site"/>
</dbReference>
<dbReference type="PROSITE" id="PS00409">
    <property type="entry name" value="PROKAR_NTER_METHYL"/>
    <property type="match status" value="1"/>
</dbReference>
<evidence type="ECO:0000313" key="3">
    <source>
        <dbReference type="Proteomes" id="UP000319557"/>
    </source>
</evidence>
<dbReference type="PANTHER" id="PTHR30093">
    <property type="entry name" value="GENERAL SECRETION PATHWAY PROTEIN G"/>
    <property type="match status" value="1"/>
</dbReference>
<dbReference type="KEGG" id="ruv:EC9_14650"/>
<proteinExistence type="predicted"/>
<dbReference type="Pfam" id="PF07963">
    <property type="entry name" value="N_methyl"/>
    <property type="match status" value="1"/>
</dbReference>
<feature type="domain" description="DUF1559" evidence="1">
    <location>
        <begin position="33"/>
        <end position="293"/>
    </location>
</feature>